<feature type="transmembrane region" description="Helical" evidence="2">
    <location>
        <begin position="618"/>
        <end position="635"/>
    </location>
</feature>
<dbReference type="Proteomes" id="UP000662857">
    <property type="component" value="Chromosome"/>
</dbReference>
<reference evidence="3" key="1">
    <citation type="submission" date="2021-02" db="EMBL/GenBank/DDBJ databases">
        <title>Natrosporangium hydrolyticum gen. nov., sp. nov, a haloalkaliphilic actinobacterium from a soda solonchak soil.</title>
        <authorList>
            <person name="Sorokin D.Y."/>
            <person name="Khijniak T.V."/>
            <person name="Zakharycheva A.P."/>
            <person name="Boueva O.V."/>
            <person name="Ariskina E.V."/>
            <person name="Hahnke R.L."/>
            <person name="Bunk B."/>
            <person name="Sproer C."/>
            <person name="Schumann P."/>
            <person name="Evtushenko L.I."/>
            <person name="Kublanov I.V."/>
        </authorList>
    </citation>
    <scope>NUCLEOTIDE SEQUENCE</scope>
    <source>
        <strain evidence="3">DSM 106523</strain>
    </source>
</reference>
<feature type="transmembrane region" description="Helical" evidence="2">
    <location>
        <begin position="440"/>
        <end position="467"/>
    </location>
</feature>
<feature type="transmembrane region" description="Helical" evidence="2">
    <location>
        <begin position="593"/>
        <end position="612"/>
    </location>
</feature>
<feature type="transmembrane region" description="Helical" evidence="2">
    <location>
        <begin position="801"/>
        <end position="819"/>
    </location>
</feature>
<feature type="transmembrane region" description="Helical" evidence="2">
    <location>
        <begin position="563"/>
        <end position="586"/>
    </location>
</feature>
<feature type="transmembrane region" description="Helical" evidence="2">
    <location>
        <begin position="144"/>
        <end position="165"/>
    </location>
</feature>
<dbReference type="RefSeq" id="WP_239677924.1">
    <property type="nucleotide sequence ID" value="NZ_CP070499.1"/>
</dbReference>
<feature type="transmembrane region" description="Helical" evidence="2">
    <location>
        <begin position="776"/>
        <end position="794"/>
    </location>
</feature>
<feature type="transmembrane region" description="Helical" evidence="2">
    <location>
        <begin position="349"/>
        <end position="369"/>
    </location>
</feature>
<feature type="transmembrane region" description="Helical" evidence="2">
    <location>
        <begin position="202"/>
        <end position="219"/>
    </location>
</feature>
<proteinExistence type="predicted"/>
<feature type="transmembrane region" description="Helical" evidence="2">
    <location>
        <begin position="825"/>
        <end position="842"/>
    </location>
</feature>
<gene>
    <name evidence="3" type="ORF">JQS43_05210</name>
</gene>
<feature type="transmembrane region" description="Helical" evidence="2">
    <location>
        <begin position="171"/>
        <end position="190"/>
    </location>
</feature>
<feature type="transmembrane region" description="Helical" evidence="2">
    <location>
        <begin position="721"/>
        <end position="738"/>
    </location>
</feature>
<evidence type="ECO:0000256" key="1">
    <source>
        <dbReference type="SAM" id="MobiDB-lite"/>
    </source>
</evidence>
<name>A0A895YNN8_9ACTN</name>
<feature type="transmembrane region" description="Helical" evidence="2">
    <location>
        <begin position="665"/>
        <end position="686"/>
    </location>
</feature>
<feature type="transmembrane region" description="Helical" evidence="2">
    <location>
        <begin position="515"/>
        <end position="543"/>
    </location>
</feature>
<keyword evidence="2" id="KW-0812">Transmembrane</keyword>
<feature type="transmembrane region" description="Helical" evidence="2">
    <location>
        <begin position="642"/>
        <end position="659"/>
    </location>
</feature>
<feature type="transmembrane region" description="Helical" evidence="2">
    <location>
        <begin position="487"/>
        <end position="508"/>
    </location>
</feature>
<protein>
    <recommendedName>
        <fullName evidence="5">DUF2157 domain-containing protein</fullName>
    </recommendedName>
</protein>
<keyword evidence="2" id="KW-0472">Membrane</keyword>
<dbReference type="AlphaFoldDB" id="A0A895YNN8"/>
<keyword evidence="4" id="KW-1185">Reference proteome</keyword>
<feature type="transmembrane region" description="Helical" evidence="2">
    <location>
        <begin position="282"/>
        <end position="304"/>
    </location>
</feature>
<evidence type="ECO:0000313" key="3">
    <source>
        <dbReference type="EMBL" id="QSB15740.1"/>
    </source>
</evidence>
<feature type="transmembrane region" description="Helical" evidence="2">
    <location>
        <begin position="225"/>
        <end position="247"/>
    </location>
</feature>
<feature type="transmembrane region" description="Helical" evidence="2">
    <location>
        <begin position="381"/>
        <end position="402"/>
    </location>
</feature>
<feature type="transmembrane region" description="Helical" evidence="2">
    <location>
        <begin position="254"/>
        <end position="276"/>
    </location>
</feature>
<dbReference type="KEGG" id="nhy:JQS43_05210"/>
<sequence length="860" mass="86503">MTEQFRATPGPAAYPCPVCRAPADLDAGCSGCGRPPDPIAAAVIQATARVAELAGEEHRRWRGLAEVRQQLRTERSRRDALAAQVRAARGAAVPAGYPAGPAAASAHSPVPPPPGVPPAPVPPPPAVPPGRPGPELASRSVQTVLFVAGGWLLGIGAVVFVLVGWGRYGVVGQAATLAAATVIGLLGPALAKWRQLPATAETLAVVGMLVLLLDGYAAWQAGMVTLVAGSTWAGAVLAGVAGISLGYARLSGLVGLRFVALVLAQGSVPLLAATLIGRLDGLAAQSLGAAALALLLAAGNLVLVERLRRGPDPRPASSAILLGLGWLLVGAWLVLGGVLAGLVLLVPELGTAAIATGLLVGLVVVLVGTAQAADRTGWRQVVAAGAVLVPALAGARLAAVAVPEFAQLAAVVVIAGAAVATAGQQGWLARLVGPRPGRWVGGLVALGLLGHALLGQALGLLGSAGSALRTANDPARTELGAVAGGAYPWQLPVSVVVVAAASGWLLWAWPLARRLIAVAAVLLAAAAAAPQLGAVLLGPYSWLFQGWPGAPAGTGLFAGGGSVASGPAALGTGLLAGVTLLGGWLATRRWRTGFAAGGVVAGLALLVTLDWAQAPWPTVPAVSLMGGAAILVAAVRCRSGWWTLAGLGYGGVLAGAGLAGASPTVWSTVAALEVLAVAAVLAAVVARRQQLRVTGWVAAAGCQLLAWWVLVVSWQVTTVEAYTLPVAAIALWFGYLARRRLAGSSGLGSWLAYGPALAAAALPSLAVTVIDPSPGRRLLVGLAAVVVLLAGVRWRLQAPVVVGATVAILAALRELAFVWQRLDAWVPLTVAGALLLLLAATYERHRRELTRAAAALRRLG</sequence>
<feature type="region of interest" description="Disordered" evidence="1">
    <location>
        <begin position="100"/>
        <end position="134"/>
    </location>
</feature>
<organism evidence="3 4">
    <name type="scientific">Natronosporangium hydrolyticum</name>
    <dbReference type="NCBI Taxonomy" id="2811111"/>
    <lineage>
        <taxon>Bacteria</taxon>
        <taxon>Bacillati</taxon>
        <taxon>Actinomycetota</taxon>
        <taxon>Actinomycetes</taxon>
        <taxon>Micromonosporales</taxon>
        <taxon>Micromonosporaceae</taxon>
        <taxon>Natronosporangium</taxon>
    </lineage>
</organism>
<feature type="transmembrane region" description="Helical" evidence="2">
    <location>
        <begin position="693"/>
        <end position="715"/>
    </location>
</feature>
<feature type="transmembrane region" description="Helical" evidence="2">
    <location>
        <begin position="750"/>
        <end position="770"/>
    </location>
</feature>
<feature type="compositionally biased region" description="Pro residues" evidence="1">
    <location>
        <begin position="109"/>
        <end position="132"/>
    </location>
</feature>
<evidence type="ECO:0008006" key="5">
    <source>
        <dbReference type="Google" id="ProtNLM"/>
    </source>
</evidence>
<dbReference type="NCBIfam" id="NF047321">
    <property type="entry name" value="SCO7613_CTERM"/>
    <property type="match status" value="1"/>
</dbReference>
<accession>A0A895YNN8</accession>
<feature type="transmembrane region" description="Helical" evidence="2">
    <location>
        <begin position="408"/>
        <end position="428"/>
    </location>
</feature>
<evidence type="ECO:0000313" key="4">
    <source>
        <dbReference type="Proteomes" id="UP000662857"/>
    </source>
</evidence>
<feature type="transmembrane region" description="Helical" evidence="2">
    <location>
        <begin position="316"/>
        <end position="343"/>
    </location>
</feature>
<evidence type="ECO:0000256" key="2">
    <source>
        <dbReference type="SAM" id="Phobius"/>
    </source>
</evidence>
<keyword evidence="2" id="KW-1133">Transmembrane helix</keyword>
<dbReference type="EMBL" id="CP070499">
    <property type="protein sequence ID" value="QSB15740.1"/>
    <property type="molecule type" value="Genomic_DNA"/>
</dbReference>
<dbReference type="InterPro" id="IPR058062">
    <property type="entry name" value="SCO7613_C"/>
</dbReference>